<feature type="domain" description="XdhC Rossmann" evidence="3">
    <location>
        <begin position="206"/>
        <end position="348"/>
    </location>
</feature>
<feature type="domain" description="XdhC- CoxI" evidence="2">
    <location>
        <begin position="12"/>
        <end position="77"/>
    </location>
</feature>
<evidence type="ECO:0000313" key="4">
    <source>
        <dbReference type="EMBL" id="CCK26034.1"/>
    </source>
</evidence>
<dbReference type="AlphaFoldDB" id="K4R073"/>
<dbReference type="PANTHER" id="PTHR30388">
    <property type="entry name" value="ALDEHYDE OXIDOREDUCTASE MOLYBDENUM COFACTOR ASSEMBLY PROTEIN"/>
    <property type="match status" value="1"/>
</dbReference>
<accession>K4R073</accession>
<dbReference type="Pfam" id="PF02625">
    <property type="entry name" value="XdhC_CoxI"/>
    <property type="match status" value="1"/>
</dbReference>
<name>K4R073_STRDJ</name>
<dbReference type="InterPro" id="IPR027051">
    <property type="entry name" value="XdhC_Rossmann_dom"/>
</dbReference>
<dbReference type="EMBL" id="HE971709">
    <property type="protein sequence ID" value="CCK26034.1"/>
    <property type="molecule type" value="Genomic_DNA"/>
</dbReference>
<reference evidence="4 5" key="1">
    <citation type="journal article" date="2012" name="J. Bacteriol.">
        <title>Genome sequence of the bacterium Streptomyces davawensis JCM 4913 and heterologous production of the unique antibiotic roseoflavin.</title>
        <authorList>
            <person name="Jankowitsch F."/>
            <person name="Schwarz J."/>
            <person name="Ruckert C."/>
            <person name="Gust B."/>
            <person name="Szczepanowski R."/>
            <person name="Blom J."/>
            <person name="Pelzer S."/>
            <person name="Kalinowski J."/>
            <person name="Mack M."/>
        </authorList>
    </citation>
    <scope>NUCLEOTIDE SEQUENCE [LARGE SCALE GENOMIC DNA]</scope>
    <source>
        <strain evidence="5">DSM 101723 / JCM 4913 / KCC S-0913 / 768</strain>
    </source>
</reference>
<dbReference type="InterPro" id="IPR052698">
    <property type="entry name" value="MoCofactor_Util/Proc"/>
</dbReference>
<dbReference type="RefSeq" id="WP_015656429.1">
    <property type="nucleotide sequence ID" value="NC_020504.1"/>
</dbReference>
<evidence type="ECO:0000259" key="2">
    <source>
        <dbReference type="Pfam" id="PF02625"/>
    </source>
</evidence>
<dbReference type="PANTHER" id="PTHR30388:SF4">
    <property type="entry name" value="MOLYBDENUM COFACTOR INSERTION CHAPERONE PAOD"/>
    <property type="match status" value="1"/>
</dbReference>
<feature type="region of interest" description="Disordered" evidence="1">
    <location>
        <begin position="363"/>
        <end position="382"/>
    </location>
</feature>
<sequence>MFELATSLVPLCEQQRPFAVATVADVHGSAPRQPGASLVVDATGAVRGSVSGGCVEGAVYEACREAIETGGPHHIEFHRFGYSDDDAFAAGLTCGGSIDILIRRIDPSAEPEAAAVVAAAAAGAAAALATVVRGPARLIGRRLAVHADGLHSGGTGDAAWDAALATAAASALCAGTSTLIDIQPEGEPCGEPVTVWAESSAPPPRMLIFGAVDYAGALSQLGSFLGFQVTVCDARAVFTTKERFPYADHVVVDWPHRYLEKQSLTHRDVICALTHDPKFDLPLLERALRLPVAYVGAMGSANATQDRLERLRAAGLNEAELSRLRAPIGLQLGGRTPQETAVAIAAEIIAVAHDGSGTPLRAGSAIHPHPGPQKAQGAPMDGGLPDRPFDAHPALVAVYGPGRTAVHFAAVDGRSIGRSVGRG</sequence>
<dbReference type="PATRIC" id="fig|1214101.3.peg.1680"/>
<dbReference type="Proteomes" id="UP000008043">
    <property type="component" value="Chromosome"/>
</dbReference>
<proteinExistence type="predicted"/>
<gene>
    <name evidence="4" type="ORF">BN159_1655</name>
</gene>
<dbReference type="InterPro" id="IPR003777">
    <property type="entry name" value="XdhC_CoxI"/>
</dbReference>
<dbReference type="eggNOG" id="COG1975">
    <property type="taxonomic scope" value="Bacteria"/>
</dbReference>
<dbReference type="KEGG" id="sdv:BN159_1655"/>
<evidence type="ECO:0000259" key="3">
    <source>
        <dbReference type="Pfam" id="PF13478"/>
    </source>
</evidence>
<dbReference type="Gene3D" id="3.40.50.720">
    <property type="entry name" value="NAD(P)-binding Rossmann-like Domain"/>
    <property type="match status" value="1"/>
</dbReference>
<dbReference type="Pfam" id="PF13478">
    <property type="entry name" value="XdhC_C"/>
    <property type="match status" value="1"/>
</dbReference>
<organism evidence="4 5">
    <name type="scientific">Streptomyces davaonensis (strain DSM 101723 / JCM 4913 / KCC S-0913 / 768)</name>
    <dbReference type="NCBI Taxonomy" id="1214101"/>
    <lineage>
        <taxon>Bacteria</taxon>
        <taxon>Bacillati</taxon>
        <taxon>Actinomycetota</taxon>
        <taxon>Actinomycetes</taxon>
        <taxon>Kitasatosporales</taxon>
        <taxon>Streptomycetaceae</taxon>
        <taxon>Streptomyces</taxon>
    </lineage>
</organism>
<evidence type="ECO:0008006" key="6">
    <source>
        <dbReference type="Google" id="ProtNLM"/>
    </source>
</evidence>
<evidence type="ECO:0000256" key="1">
    <source>
        <dbReference type="SAM" id="MobiDB-lite"/>
    </source>
</evidence>
<evidence type="ECO:0000313" key="5">
    <source>
        <dbReference type="Proteomes" id="UP000008043"/>
    </source>
</evidence>
<dbReference type="HOGENOM" id="CLU_041115_1_0_11"/>
<protein>
    <recommendedName>
        <fullName evidence="6">Xanthine dehydrogenase</fullName>
    </recommendedName>
</protein>
<dbReference type="OrthoDB" id="9815497at2"/>
<dbReference type="STRING" id="1214101.BN159_1655"/>
<keyword evidence="5" id="KW-1185">Reference proteome</keyword>